<evidence type="ECO:0000313" key="2">
    <source>
        <dbReference type="Proteomes" id="UP000886674"/>
    </source>
</evidence>
<comment type="caution">
    <text evidence="1">The sequence shown here is derived from an EMBL/GenBank/DDBJ whole genome shotgun (WGS) entry which is preliminary data.</text>
</comment>
<dbReference type="Proteomes" id="UP000886674">
    <property type="component" value="Unassembled WGS sequence"/>
</dbReference>
<protein>
    <submittedName>
        <fullName evidence="1">Uncharacterized protein</fullName>
    </submittedName>
</protein>
<name>A0A9E4TWA5_9GAMM</name>
<evidence type="ECO:0000313" key="1">
    <source>
        <dbReference type="EMBL" id="MCG7977537.1"/>
    </source>
</evidence>
<reference evidence="1" key="1">
    <citation type="journal article" date="2021" name="Proc. Natl. Acad. Sci. U.S.A.">
        <title>Global biogeography of chemosynthetic symbionts reveals both localized and globally distributed symbiont groups. .</title>
        <authorList>
            <person name="Osvatic J.T."/>
            <person name="Wilkins L.G.E."/>
            <person name="Leibrecht L."/>
            <person name="Leray M."/>
            <person name="Zauner S."/>
            <person name="Polzin J."/>
            <person name="Camacho Y."/>
            <person name="Gros O."/>
            <person name="van Gils J.A."/>
            <person name="Eisen J.A."/>
            <person name="Petersen J.M."/>
            <person name="Yuen B."/>
        </authorList>
    </citation>
    <scope>NUCLEOTIDE SEQUENCE</scope>
    <source>
        <strain evidence="1">MAGclacostrist055</strain>
    </source>
</reference>
<dbReference type="EMBL" id="JAEPCR010000018">
    <property type="protein sequence ID" value="MCG7977537.1"/>
    <property type="molecule type" value="Genomic_DNA"/>
</dbReference>
<dbReference type="Gene3D" id="3.40.250.10">
    <property type="entry name" value="Rhodanese-like domain"/>
    <property type="match status" value="1"/>
</dbReference>
<accession>A0A9E4TWA5</accession>
<gene>
    <name evidence="1" type="ORF">JAY77_05245</name>
</gene>
<organism evidence="1 2">
    <name type="scientific">Candidatus Thiodiazotropha taylori</name>
    <dbReference type="NCBI Taxonomy" id="2792791"/>
    <lineage>
        <taxon>Bacteria</taxon>
        <taxon>Pseudomonadati</taxon>
        <taxon>Pseudomonadota</taxon>
        <taxon>Gammaproteobacteria</taxon>
        <taxon>Chromatiales</taxon>
        <taxon>Sedimenticolaceae</taxon>
        <taxon>Candidatus Thiodiazotropha</taxon>
    </lineage>
</organism>
<proteinExistence type="predicted"/>
<dbReference type="AlphaFoldDB" id="A0A9E4TWA5"/>
<dbReference type="InterPro" id="IPR036873">
    <property type="entry name" value="Rhodanese-like_dom_sf"/>
</dbReference>
<sequence length="148" mass="16571">MMWKSSNRSLCIDVRRSVEVLLLGSLDTVDAHIPYIAIDVDEWSEFMKSYRSQSNSAFLLRVDELVIERGLNRSTIVSLMASSYHQGIMAANVLSVAGYENVAVEVGRKNHSAICSAASGKNQESKDGYHARYEWTNSMNRQVGGWVH</sequence>